<feature type="domain" description="F-box" evidence="1">
    <location>
        <begin position="55"/>
        <end position="94"/>
    </location>
</feature>
<name>A0A9P4M0D5_9PEZI</name>
<evidence type="ECO:0000259" key="1">
    <source>
        <dbReference type="SMART" id="SM00256"/>
    </source>
</evidence>
<dbReference type="CDD" id="cd09917">
    <property type="entry name" value="F-box_SF"/>
    <property type="match status" value="1"/>
</dbReference>
<sequence length="218" mass="25580">MAEPAIDRAPVKKRDKLTRVIAEAGERIARVDLKYMAQKHLKHKRTPAADRVFALPELLEQILEYLPQRELLLNQSVCRTWLSTIEVSPTLQQKLWFQPPTRPASSVDQAQSFAVNIINPLCALVFNPWDLVHFFKRNPSIQDRLQRELGWYANRKLRRAVLRQDASWRKMLVVNRPVRFEFEGNEIEWPRMGDIYDAPWTSRTDFYSNVRAITKGKI</sequence>
<reference evidence="2" key="1">
    <citation type="journal article" date="2020" name="Stud. Mycol.">
        <title>101 Dothideomycetes genomes: a test case for predicting lifestyles and emergence of pathogens.</title>
        <authorList>
            <person name="Haridas S."/>
            <person name="Albert R."/>
            <person name="Binder M."/>
            <person name="Bloem J."/>
            <person name="Labutti K."/>
            <person name="Salamov A."/>
            <person name="Andreopoulos B."/>
            <person name="Baker S."/>
            <person name="Barry K."/>
            <person name="Bills G."/>
            <person name="Bluhm B."/>
            <person name="Cannon C."/>
            <person name="Castanera R."/>
            <person name="Culley D."/>
            <person name="Daum C."/>
            <person name="Ezra D."/>
            <person name="Gonzalez J."/>
            <person name="Henrissat B."/>
            <person name="Kuo A."/>
            <person name="Liang C."/>
            <person name="Lipzen A."/>
            <person name="Lutzoni F."/>
            <person name="Magnuson J."/>
            <person name="Mondo S."/>
            <person name="Nolan M."/>
            <person name="Ohm R."/>
            <person name="Pangilinan J."/>
            <person name="Park H.-J."/>
            <person name="Ramirez L."/>
            <person name="Alfaro M."/>
            <person name="Sun H."/>
            <person name="Tritt A."/>
            <person name="Yoshinaga Y."/>
            <person name="Zwiers L.-H."/>
            <person name="Turgeon B."/>
            <person name="Goodwin S."/>
            <person name="Spatafora J."/>
            <person name="Crous P."/>
            <person name="Grigoriev I."/>
        </authorList>
    </citation>
    <scope>NUCLEOTIDE SEQUENCE</scope>
    <source>
        <strain evidence="2">CBS 121410</strain>
    </source>
</reference>
<comment type="caution">
    <text evidence="2">The sequence shown here is derived from an EMBL/GenBank/DDBJ whole genome shotgun (WGS) entry which is preliminary data.</text>
</comment>
<accession>A0A9P4M0D5</accession>
<dbReference type="InterPro" id="IPR036047">
    <property type="entry name" value="F-box-like_dom_sf"/>
</dbReference>
<dbReference type="SMART" id="SM00256">
    <property type="entry name" value="FBOX"/>
    <property type="match status" value="1"/>
</dbReference>
<evidence type="ECO:0000313" key="3">
    <source>
        <dbReference type="Proteomes" id="UP000799776"/>
    </source>
</evidence>
<proteinExistence type="predicted"/>
<protein>
    <recommendedName>
        <fullName evidence="1">F-box domain-containing protein</fullName>
    </recommendedName>
</protein>
<dbReference type="EMBL" id="ML978711">
    <property type="protein sequence ID" value="KAF2092170.1"/>
    <property type="molecule type" value="Genomic_DNA"/>
</dbReference>
<dbReference type="OrthoDB" id="3800738at2759"/>
<dbReference type="InterPro" id="IPR001810">
    <property type="entry name" value="F-box_dom"/>
</dbReference>
<dbReference type="Proteomes" id="UP000799776">
    <property type="component" value="Unassembled WGS sequence"/>
</dbReference>
<dbReference type="AlphaFoldDB" id="A0A9P4M0D5"/>
<organism evidence="2 3">
    <name type="scientific">Saccharata proteae CBS 121410</name>
    <dbReference type="NCBI Taxonomy" id="1314787"/>
    <lineage>
        <taxon>Eukaryota</taxon>
        <taxon>Fungi</taxon>
        <taxon>Dikarya</taxon>
        <taxon>Ascomycota</taxon>
        <taxon>Pezizomycotina</taxon>
        <taxon>Dothideomycetes</taxon>
        <taxon>Dothideomycetes incertae sedis</taxon>
        <taxon>Botryosphaeriales</taxon>
        <taxon>Saccharataceae</taxon>
        <taxon>Saccharata</taxon>
    </lineage>
</organism>
<keyword evidence="3" id="KW-1185">Reference proteome</keyword>
<gene>
    <name evidence="2" type="ORF">K490DRAFT_53314</name>
</gene>
<dbReference type="SUPFAM" id="SSF81383">
    <property type="entry name" value="F-box domain"/>
    <property type="match status" value="1"/>
</dbReference>
<evidence type="ECO:0000313" key="2">
    <source>
        <dbReference type="EMBL" id="KAF2092170.1"/>
    </source>
</evidence>